<dbReference type="Pfam" id="PF00397">
    <property type="entry name" value="WW"/>
    <property type="match status" value="3"/>
</dbReference>
<dbReference type="PANTHER" id="PTHR17616:SF8">
    <property type="entry name" value="TRANSCRIPTIONAL COACTIVATOR YORKIE"/>
    <property type="match status" value="1"/>
</dbReference>
<feature type="domain" description="WW" evidence="6">
    <location>
        <begin position="140"/>
        <end position="175"/>
    </location>
</feature>
<evidence type="ECO:0000313" key="7">
    <source>
        <dbReference type="EMBL" id="OCH94042.1"/>
    </source>
</evidence>
<proteinExistence type="predicted"/>
<dbReference type="CDD" id="cd00201">
    <property type="entry name" value="WW"/>
    <property type="match status" value="3"/>
</dbReference>
<keyword evidence="8" id="KW-1185">Reference proteome</keyword>
<comment type="subcellular location">
    <subcellularLocation>
        <location evidence="2">Cytoplasm</location>
    </subcellularLocation>
    <subcellularLocation>
        <location evidence="1">Nucleus</location>
    </subcellularLocation>
</comment>
<evidence type="ECO:0000256" key="4">
    <source>
        <dbReference type="ARBA" id="ARBA00023242"/>
    </source>
</evidence>
<dbReference type="GO" id="GO:0003713">
    <property type="term" value="F:transcription coactivator activity"/>
    <property type="evidence" value="ECO:0007669"/>
    <property type="project" value="TreeGrafter"/>
</dbReference>
<evidence type="ECO:0000256" key="3">
    <source>
        <dbReference type="ARBA" id="ARBA00022490"/>
    </source>
</evidence>
<evidence type="ECO:0000256" key="1">
    <source>
        <dbReference type="ARBA" id="ARBA00004123"/>
    </source>
</evidence>
<dbReference type="InterPro" id="IPR001202">
    <property type="entry name" value="WW_dom"/>
</dbReference>
<dbReference type="Gene3D" id="2.20.70.10">
    <property type="match status" value="3"/>
</dbReference>
<evidence type="ECO:0000259" key="6">
    <source>
        <dbReference type="PROSITE" id="PS50020"/>
    </source>
</evidence>
<dbReference type="EMBL" id="KV722348">
    <property type="protein sequence ID" value="OCH94042.1"/>
    <property type="molecule type" value="Genomic_DNA"/>
</dbReference>
<dbReference type="AlphaFoldDB" id="A0A8E2J605"/>
<protein>
    <recommendedName>
        <fullName evidence="6">WW domain-containing protein</fullName>
    </recommendedName>
</protein>
<feature type="compositionally biased region" description="Polar residues" evidence="5">
    <location>
        <begin position="8"/>
        <end position="30"/>
    </location>
</feature>
<keyword evidence="3" id="KW-0963">Cytoplasm</keyword>
<dbReference type="GO" id="GO:0035329">
    <property type="term" value="P:hippo signaling"/>
    <property type="evidence" value="ECO:0007669"/>
    <property type="project" value="TreeGrafter"/>
</dbReference>
<dbReference type="GO" id="GO:0005634">
    <property type="term" value="C:nucleus"/>
    <property type="evidence" value="ECO:0007669"/>
    <property type="project" value="UniProtKB-SubCell"/>
</dbReference>
<organism evidence="7 8">
    <name type="scientific">Obba rivulosa</name>
    <dbReference type="NCBI Taxonomy" id="1052685"/>
    <lineage>
        <taxon>Eukaryota</taxon>
        <taxon>Fungi</taxon>
        <taxon>Dikarya</taxon>
        <taxon>Basidiomycota</taxon>
        <taxon>Agaricomycotina</taxon>
        <taxon>Agaricomycetes</taxon>
        <taxon>Polyporales</taxon>
        <taxon>Gelatoporiaceae</taxon>
        <taxon>Obba</taxon>
    </lineage>
</organism>
<dbReference type="SUPFAM" id="SSF51045">
    <property type="entry name" value="WW domain"/>
    <property type="match status" value="3"/>
</dbReference>
<feature type="region of interest" description="Disordered" evidence="5">
    <location>
        <begin position="1"/>
        <end position="52"/>
    </location>
</feature>
<dbReference type="PROSITE" id="PS50020">
    <property type="entry name" value="WW_DOMAIN_2"/>
    <property type="match status" value="3"/>
</dbReference>
<dbReference type="InterPro" id="IPR051583">
    <property type="entry name" value="YAP1"/>
</dbReference>
<accession>A0A8E2J605</accession>
<keyword evidence="4" id="KW-0539">Nucleus</keyword>
<feature type="domain" description="WW" evidence="6">
    <location>
        <begin position="94"/>
        <end position="128"/>
    </location>
</feature>
<feature type="compositionally biased region" description="Low complexity" evidence="5">
    <location>
        <begin position="31"/>
        <end position="46"/>
    </location>
</feature>
<gene>
    <name evidence="7" type="ORF">OBBRIDRAFT_832203</name>
</gene>
<reference evidence="7 8" key="1">
    <citation type="submission" date="2016-07" db="EMBL/GenBank/DDBJ databases">
        <title>Draft genome of the white-rot fungus Obba rivulosa 3A-2.</title>
        <authorList>
            <consortium name="DOE Joint Genome Institute"/>
            <person name="Miettinen O."/>
            <person name="Riley R."/>
            <person name="Acob R."/>
            <person name="Barry K."/>
            <person name="Cullen D."/>
            <person name="De Vries R."/>
            <person name="Hainaut M."/>
            <person name="Hatakka A."/>
            <person name="Henrissat B."/>
            <person name="Hilden K."/>
            <person name="Kuo R."/>
            <person name="Labutti K."/>
            <person name="Lipzen A."/>
            <person name="Makela M.R."/>
            <person name="Sandor L."/>
            <person name="Spatafora J.W."/>
            <person name="Grigoriev I.V."/>
            <person name="Hibbett D.S."/>
        </authorList>
    </citation>
    <scope>NUCLEOTIDE SEQUENCE [LARGE SCALE GENOMIC DNA]</scope>
    <source>
        <strain evidence="7 8">3A-2</strain>
    </source>
</reference>
<evidence type="ECO:0000256" key="5">
    <source>
        <dbReference type="SAM" id="MobiDB-lite"/>
    </source>
</evidence>
<evidence type="ECO:0000256" key="2">
    <source>
        <dbReference type="ARBA" id="ARBA00004496"/>
    </source>
</evidence>
<evidence type="ECO:0000313" key="8">
    <source>
        <dbReference type="Proteomes" id="UP000250043"/>
    </source>
</evidence>
<dbReference type="Proteomes" id="UP000250043">
    <property type="component" value="Unassembled WGS sequence"/>
</dbReference>
<name>A0A8E2J605_9APHY</name>
<dbReference type="OrthoDB" id="3045089at2759"/>
<dbReference type="InterPro" id="IPR036020">
    <property type="entry name" value="WW_dom_sf"/>
</dbReference>
<dbReference type="PROSITE" id="PS01159">
    <property type="entry name" value="WW_DOMAIN_1"/>
    <property type="match status" value="2"/>
</dbReference>
<sequence length="189" mass="21088">MSIVQEIRNLTSADGTVSSRSTEQPVSDTGSLTSSPPSYSESQSTEGNEALPEGWEKRFTSAGFPYYIDHNTRTTSWVPPPPGDAGIHALGGPQPLPVGWEERVVPDMDVEYYIDHNTRTTTWIDPRFHPRDGRALSVLGPLPSGWEMRMTSDHPSNIYFVDHNTRTTTWLDPRINPSSMAEMAMGIRR</sequence>
<dbReference type="GO" id="GO:0045944">
    <property type="term" value="P:positive regulation of transcription by RNA polymerase II"/>
    <property type="evidence" value="ECO:0007669"/>
    <property type="project" value="TreeGrafter"/>
</dbReference>
<dbReference type="SMART" id="SM00456">
    <property type="entry name" value="WW"/>
    <property type="match status" value="3"/>
</dbReference>
<dbReference type="PANTHER" id="PTHR17616">
    <property type="entry name" value="YES-ASSOCIATED PROTEIN YAP1 FAMILY MEMBER"/>
    <property type="match status" value="1"/>
</dbReference>
<dbReference type="GO" id="GO:0005737">
    <property type="term" value="C:cytoplasm"/>
    <property type="evidence" value="ECO:0007669"/>
    <property type="project" value="UniProtKB-SubCell"/>
</dbReference>
<feature type="domain" description="WW" evidence="6">
    <location>
        <begin position="49"/>
        <end position="82"/>
    </location>
</feature>